<dbReference type="EMBL" id="KB206207">
    <property type="protein sequence ID" value="ELP94515.1"/>
    <property type="molecule type" value="Genomic_DNA"/>
</dbReference>
<dbReference type="Gene3D" id="3.30.200.20">
    <property type="entry name" value="Phosphorylase Kinase, domain 1"/>
    <property type="match status" value="1"/>
</dbReference>
<dbReference type="InterPro" id="IPR053215">
    <property type="entry name" value="TKL_Ser/Thr_kinase"/>
</dbReference>
<feature type="chain" id="PRO_5003973612" evidence="5">
    <location>
        <begin position="20"/>
        <end position="2664"/>
    </location>
</feature>
<accession>L7FPB4</accession>
<sequence length="2664" mass="292062">MLCFFIMFMFALSLDWCWEGDVLQCFQKKIKQCDSSFIIYTNESLSYFGKDTKSFKIMCTLVSSLIINIPKDLASIWVSLNNTHLLIQKKDEELVNKNVKKSEFFIFNDISKTPKNKTSFLKSGGIKCNGFYNNHCSICHDTLNSCKYCENGFSPMYNTTYSNTVQCANILTTRQYWWCGANNENTVDTNGYCSVQNCDNGVGKSKGNAGVCNQCLSNYPYYYDNNCHQCKQGYYTKNGICNRCNGCSSCYSNGCKEGTCLKNYYGKQVWNNDQQYFEYQCIPCGVGCFSCTSGGCSACNTGFYFENGVCVTCPNTCSRCSTTSPECISCQQNYVFQNPKTPECDFCSSFDSNCKTCDSNFLRKCYECQSGYYPSSSTDMCIKCSSTCESNGCNTVTGVCQTCADGYTKTTPPGITCGSCSDFDSNCETCSKTSRKCDKCKVGYYPQTNSPFTCQQCDDTCGNKCDQQYGYCTSCKLGYVLKLDKQSLICESCQTFDPNCQTCASNGERKCITCKDKYRPASNGTCIKCDSTCLDNCDGTSGICTKCVSGYVPYNPTQTTCQECSNFDTKCIQCTTNNTRTCINCNSQMYPSEQQNNDVVCVNCDSTCADCDTTNGGCKKCSTANWVVTEPISIRCEMCSTFDSNCETCISDSSRLCITCKSGLRPNTTSGKCVGCGLHCVSGACDPTSGICNQCDTNYVFQSTKTDQCESCSTFDTNCAFCSSDSTRKCKQCKAGYYPKTSGDYMCQSCDATCGGKCDTTTGVCAGCTSGYVPTSPITNKCETCRTFDTNCVECETDQRKCINCQSGMYPNTSGTCTPCDATCNGQCNTSTGVCTGCVTNYVFNDPPDKVCVTCKSFDTNCITCASDNTRRCYQCEDTYYPGSDGVCVKCASGCETCSPITGVCSKCVTQYVPSASDTKLCQSCELFDSNCLQCASTFTRTCTTCKTDAMYPQNGICVPCDLPCNGKCDPTNGNCRSCLSGYVLTSPVSKVCESCQTFDNHCQANSCASNGSRICTNCMVGYFPQSDGRCGLCDTTCGGKCNTVSGVCTGCSSNHVYNPSNTKTCRACSLLDANCSICDNNFGNEKCISCITGYYPDSNGKCILCDNTCGGKCDTTTGVCTGCLDGYVKNGMSCISCAAFNADCETCDSNYEKKCTVCKNNKYSVDGVCVKCDEVCENCDGVTGKCKSCSENSVVQAGSTDTCETCSTFDSLCVTCASDATRNCVKCTTNNYPVFQLNGEKRCQQCNTTCNGNCNTETGYCKSCLSNYVFVSATSLVCESCKSFDQHCTTCSTTFERRCVTCDTKYRPDNNGTCVLCDSTCANSCDGSTGYCMSCATGFVLSASPSQHCIPCEQFDTYCAECPGGAERKCSVCKAGYYPKTSDDFKCQSCDATCGGKCDTITGVCAGCTSGYVPTSPITNKCVTCRTFDTNCAKCVSDKRECAMCVSGMYPNTVSHICVDCDASCNGQCNTATGVCTGCATNNVFTDPPDKVCVTCKSFDTNCITCSPDFSRKCKVCTIGYYPDEASGKCVACSTIPDCNACSSDAKKCLTCKDPFIQKSGGCESCPIGEHKFSETTCSKCYNTIDNCNTCDTISVGKARCNLCISPYVLNDTKCELCQPNEYFDNTTGTPKCVKNDINCDILLNKESCLDCSDTFFVSNSKCVSSGSCESPTLTSCDCSDQISINSKCTVQINRCKYQKSKKGVSTCITCVDNYTLNNGNVCEQQSVYGLVRNGVVFGCKAGTYLTTQNTCDSCGGSNAVCATQNKYLKCGDSTILDIEQMACTTYTQCNSVVDGLCVQCKQNDMEISKGKCSKCETENCDICVGGTCQICKVNYLMYSTNRCVNKEQVNCKRTSQSGCAQCEAGYYQVDTKNIEGKYDFCTKADVELHCKYYSLNTTKCIECQDAFNMKGGVCAEQFDDLNKVNETKTSVYNMKSALKKQEEVDCLTRNNKGCQRCPNGYYLNKNSCEKCVNDCLSCYNATYCTVCNRGYFLDLSMKCQTLGELAKKCEVTLPAGGGCAICKVGYYKVEKDCDACDESCDMCLKKDECLSCKDGYFKIQSESNKLCSSNTTLSNCLQSNLEGCILCNESFFLQNGRCFSCKESCATCVNSEECLSCGVDEILVKGGCVDYHTVLHCTSADNSKCTSCEGSNKVSDDGESCVSKTNYGVVIGIPVAIFIFFIIIIALILVVVYLLILSRKEKKKMKNICVFEMKRSNIEMVQINSVLSSNKKLIKFNLEDDSSIPVDEETRDLICIGNTSKHNMKVQFSVIEGCDHYEIRTVPTLITLKRGEACEFEIFIKPLCSCHLEEDIMVIALDIETGVQYNEKIKVETSTANSTKLDYHELIDEKKLGEGSFGIVYKGKYHEKTVAIKKMKNAQATKSAIEEFTKEVAMLDKFRSDYIIHFYGACYIPSHVCMVTEFAEHGSLADMFNKEQQIADKMKVKIILDATKGILYLHENGILHRDIKPDNILVITLEENIKANGKLTDFGSSRNVNQMMTNMTFTKGIGTPKYMAPEVLNKQHYKMSSDVYSLGVTFYEALIWGEAYPKQRFKFAWSIADFVTSGKRLECLDNMNQDAYNIISKMWESEADKRIKIEKVAEQLQTLLDIINDNNITSKKNISVTIVDLLKTAVQTLRFLKTQLDNFRKKEQENKIKFKLFD</sequence>
<dbReference type="RefSeq" id="XP_004261286.1">
    <property type="nucleotide sequence ID" value="XM_004261238.1"/>
</dbReference>
<keyword evidence="4" id="KW-1133">Transmembrane helix</keyword>
<dbReference type="Gene3D" id="2.10.220.10">
    <property type="entry name" value="Hormone Receptor, Insulin-like Growth Factor Receptor 1, Chain A, domain 2"/>
    <property type="match status" value="3"/>
</dbReference>
<keyword evidence="7" id="KW-0418">Kinase</keyword>
<reference evidence="7 8" key="1">
    <citation type="submission" date="2012-10" db="EMBL/GenBank/DDBJ databases">
        <authorList>
            <person name="Zafar N."/>
            <person name="Inman J."/>
            <person name="Hall N."/>
            <person name="Lorenzi H."/>
            <person name="Caler E."/>
        </authorList>
    </citation>
    <scope>NUCLEOTIDE SEQUENCE [LARGE SCALE GENOMIC DNA]</scope>
    <source>
        <strain evidence="7 8">IP1</strain>
    </source>
</reference>
<dbReference type="SUPFAM" id="SSF57184">
    <property type="entry name" value="Growth factor receptor domain"/>
    <property type="match status" value="11"/>
</dbReference>
<keyword evidence="7" id="KW-0808">Transferase</keyword>
<evidence type="ECO:0000259" key="6">
    <source>
        <dbReference type="PROSITE" id="PS50011"/>
    </source>
</evidence>
<keyword evidence="1 3" id="KW-0547">Nucleotide-binding</keyword>
<dbReference type="PROSITE" id="PS00108">
    <property type="entry name" value="PROTEIN_KINASE_ST"/>
    <property type="match status" value="1"/>
</dbReference>
<dbReference type="SMART" id="SM00181">
    <property type="entry name" value="EGF"/>
    <property type="match status" value="37"/>
</dbReference>
<evidence type="ECO:0000256" key="4">
    <source>
        <dbReference type="SAM" id="Phobius"/>
    </source>
</evidence>
<evidence type="ECO:0000256" key="5">
    <source>
        <dbReference type="SAM" id="SignalP"/>
    </source>
</evidence>
<dbReference type="GO" id="GO:0005524">
    <property type="term" value="F:ATP binding"/>
    <property type="evidence" value="ECO:0007669"/>
    <property type="project" value="UniProtKB-UniRule"/>
</dbReference>
<dbReference type="InterPro" id="IPR006212">
    <property type="entry name" value="Furin_repeat"/>
</dbReference>
<keyword evidence="8" id="KW-1185">Reference proteome</keyword>
<evidence type="ECO:0000256" key="3">
    <source>
        <dbReference type="PROSITE-ProRule" id="PRU10141"/>
    </source>
</evidence>
<dbReference type="SMART" id="SM00261">
    <property type="entry name" value="FU"/>
    <property type="match status" value="19"/>
</dbReference>
<proteinExistence type="predicted"/>
<dbReference type="PANTHER" id="PTHR45756">
    <property type="entry name" value="PALMITOYLTRANSFERASE"/>
    <property type="match status" value="1"/>
</dbReference>
<dbReference type="InterPro" id="IPR017441">
    <property type="entry name" value="Protein_kinase_ATP_BS"/>
</dbReference>
<dbReference type="PROSITE" id="PS00107">
    <property type="entry name" value="PROTEIN_KINASE_ATP"/>
    <property type="match status" value="1"/>
</dbReference>
<dbReference type="Gene3D" id="1.10.510.10">
    <property type="entry name" value="Transferase(Phosphotransferase) domain 1"/>
    <property type="match status" value="1"/>
</dbReference>
<dbReference type="SUPFAM" id="SSF56112">
    <property type="entry name" value="Protein kinase-like (PK-like)"/>
    <property type="match status" value="1"/>
</dbReference>
<dbReference type="Proteomes" id="UP000014680">
    <property type="component" value="Unassembled WGS sequence"/>
</dbReference>
<evidence type="ECO:0000313" key="7">
    <source>
        <dbReference type="EMBL" id="ELP94515.1"/>
    </source>
</evidence>
<gene>
    <name evidence="7" type="ORF">EIN_209640</name>
</gene>
<dbReference type="InterPro" id="IPR009030">
    <property type="entry name" value="Growth_fac_rcpt_cys_sf"/>
</dbReference>
<keyword evidence="2 3" id="KW-0067">ATP-binding</keyword>
<evidence type="ECO:0000256" key="2">
    <source>
        <dbReference type="ARBA" id="ARBA00022840"/>
    </source>
</evidence>
<dbReference type="InterPro" id="IPR000719">
    <property type="entry name" value="Prot_kinase_dom"/>
</dbReference>
<dbReference type="InterPro" id="IPR000742">
    <property type="entry name" value="EGF"/>
</dbReference>
<keyword evidence="4" id="KW-0812">Transmembrane</keyword>
<keyword evidence="4" id="KW-0472">Membrane</keyword>
<dbReference type="SMART" id="SM00220">
    <property type="entry name" value="S_TKc"/>
    <property type="match status" value="1"/>
</dbReference>
<protein>
    <submittedName>
        <fullName evidence="7">Protein serine/threonine kinase, putative</fullName>
        <ecNumber evidence="7">2.7.12.2</ecNumber>
    </submittedName>
</protein>
<evidence type="ECO:0000313" key="8">
    <source>
        <dbReference type="Proteomes" id="UP000014680"/>
    </source>
</evidence>
<dbReference type="PROSITE" id="PS50011">
    <property type="entry name" value="PROTEIN_KINASE_DOM"/>
    <property type="match status" value="1"/>
</dbReference>
<dbReference type="OrthoDB" id="339325at2759"/>
<keyword evidence="5" id="KW-0732">Signal</keyword>
<feature type="domain" description="Protein kinase" evidence="6">
    <location>
        <begin position="2348"/>
        <end position="2610"/>
    </location>
</feature>
<feature type="transmembrane region" description="Helical" evidence="4">
    <location>
        <begin position="2169"/>
        <end position="2198"/>
    </location>
</feature>
<feature type="binding site" evidence="3">
    <location>
        <position position="2376"/>
    </location>
    <ligand>
        <name>ATP</name>
        <dbReference type="ChEBI" id="CHEBI:30616"/>
    </ligand>
</feature>
<dbReference type="EC" id="2.7.12.2" evidence="7"/>
<dbReference type="InterPro" id="IPR011009">
    <property type="entry name" value="Kinase-like_dom_sf"/>
</dbReference>
<dbReference type="Pfam" id="PF00069">
    <property type="entry name" value="Pkinase"/>
    <property type="match status" value="1"/>
</dbReference>
<organism evidence="7 8">
    <name type="scientific">Entamoeba invadens IP1</name>
    <dbReference type="NCBI Taxonomy" id="370355"/>
    <lineage>
        <taxon>Eukaryota</taxon>
        <taxon>Amoebozoa</taxon>
        <taxon>Evosea</taxon>
        <taxon>Archamoebae</taxon>
        <taxon>Mastigamoebida</taxon>
        <taxon>Entamoebidae</taxon>
        <taxon>Entamoeba</taxon>
    </lineage>
</organism>
<evidence type="ECO:0000256" key="1">
    <source>
        <dbReference type="ARBA" id="ARBA00022741"/>
    </source>
</evidence>
<feature type="signal peptide" evidence="5">
    <location>
        <begin position="1"/>
        <end position="19"/>
    </location>
</feature>
<dbReference type="PANTHER" id="PTHR45756:SF1">
    <property type="entry name" value="PROTEIN KINASE DOMAIN CONTAINING PROTEIN"/>
    <property type="match status" value="1"/>
</dbReference>
<dbReference type="OMA" id="CWPYNNC"/>
<dbReference type="KEGG" id="eiv:EIN_209640"/>
<dbReference type="GO" id="GO:0004708">
    <property type="term" value="F:MAP kinase kinase activity"/>
    <property type="evidence" value="ECO:0007669"/>
    <property type="project" value="UniProtKB-EC"/>
</dbReference>
<dbReference type="GeneID" id="14893497"/>
<name>L7FPB4_ENTIV</name>
<dbReference type="VEuPathDB" id="AmoebaDB:EIN_209640"/>
<dbReference type="InterPro" id="IPR008271">
    <property type="entry name" value="Ser/Thr_kinase_AS"/>
</dbReference>